<reference evidence="4" key="1">
    <citation type="submission" date="2018-05" db="EMBL/GenBank/DDBJ databases">
        <authorList>
            <person name="Deangelis K."/>
            <person name="Huntemann M."/>
            <person name="Clum A."/>
            <person name="Pillay M."/>
            <person name="Palaniappan K."/>
            <person name="Varghese N."/>
            <person name="Mikhailova N."/>
            <person name="Stamatis D."/>
            <person name="Reddy T."/>
            <person name="Daum C."/>
            <person name="Shapiro N."/>
            <person name="Ivanova N."/>
            <person name="Kyrpides N."/>
            <person name="Woyke T."/>
        </authorList>
    </citation>
    <scope>NUCLEOTIDE SEQUENCE [LARGE SCALE GENOMIC DNA]</scope>
    <source>
        <strain evidence="4">GAS496</strain>
    </source>
</reference>
<protein>
    <submittedName>
        <fullName evidence="3">DNA-binding MarR family transcriptional regulator</fullName>
    </submittedName>
</protein>
<comment type="caution">
    <text evidence="3">The sequence shown here is derived from an EMBL/GenBank/DDBJ whole genome shotgun (WGS) entry which is preliminary data.</text>
</comment>
<proteinExistence type="predicted"/>
<dbReference type="AlphaFoldDB" id="A0A318H730"/>
<dbReference type="SMART" id="SM00347">
    <property type="entry name" value="HTH_MARR"/>
    <property type="match status" value="1"/>
</dbReference>
<dbReference type="InterPro" id="IPR000835">
    <property type="entry name" value="HTH_MarR-typ"/>
</dbReference>
<dbReference type="Pfam" id="PF01047">
    <property type="entry name" value="MarR"/>
    <property type="match status" value="1"/>
</dbReference>
<dbReference type="InterPro" id="IPR036390">
    <property type="entry name" value="WH_DNA-bd_sf"/>
</dbReference>
<dbReference type="RefSeq" id="WP_235658578.1">
    <property type="nucleotide sequence ID" value="NZ_QJJU01000035.1"/>
</dbReference>
<dbReference type="PROSITE" id="PS50995">
    <property type="entry name" value="HTH_MARR_2"/>
    <property type="match status" value="1"/>
</dbReference>
<dbReference type="PANTHER" id="PTHR33164">
    <property type="entry name" value="TRANSCRIPTIONAL REGULATOR, MARR FAMILY"/>
    <property type="match status" value="1"/>
</dbReference>
<dbReference type="InterPro" id="IPR039422">
    <property type="entry name" value="MarR/SlyA-like"/>
</dbReference>
<evidence type="ECO:0000313" key="3">
    <source>
        <dbReference type="EMBL" id="PXX00305.1"/>
    </source>
</evidence>
<name>A0A318H730_9MYCO</name>
<sequence>MSPPKAEPLVDELHRLFTMLRTQVSAALAPVDVHFAQYVCLQMLSTAPDQSNADLARVAGVTPQAMNGVVLRMQQDGLIDRPDSVSFGRARPASLTAYGRRTLKRADAAVRAVEEQVLSVLTDDERNGLHAALRALAASHRTSGSRRSITATNSRSQSRRVP</sequence>
<dbReference type="Gene3D" id="1.10.10.10">
    <property type="entry name" value="Winged helix-like DNA-binding domain superfamily/Winged helix DNA-binding domain"/>
    <property type="match status" value="1"/>
</dbReference>
<feature type="region of interest" description="Disordered" evidence="1">
    <location>
        <begin position="140"/>
        <end position="162"/>
    </location>
</feature>
<evidence type="ECO:0000256" key="1">
    <source>
        <dbReference type="SAM" id="MobiDB-lite"/>
    </source>
</evidence>
<organism evidence="3 4">
    <name type="scientific">Mycolicibacterium moriokaense</name>
    <dbReference type="NCBI Taxonomy" id="39691"/>
    <lineage>
        <taxon>Bacteria</taxon>
        <taxon>Bacillati</taxon>
        <taxon>Actinomycetota</taxon>
        <taxon>Actinomycetes</taxon>
        <taxon>Mycobacteriales</taxon>
        <taxon>Mycobacteriaceae</taxon>
        <taxon>Mycolicibacterium</taxon>
    </lineage>
</organism>
<keyword evidence="3" id="KW-0238">DNA-binding</keyword>
<dbReference type="SUPFAM" id="SSF46785">
    <property type="entry name" value="Winged helix' DNA-binding domain"/>
    <property type="match status" value="1"/>
</dbReference>
<dbReference type="GO" id="GO:0006950">
    <property type="term" value="P:response to stress"/>
    <property type="evidence" value="ECO:0007669"/>
    <property type="project" value="TreeGrafter"/>
</dbReference>
<feature type="domain" description="HTH marR-type" evidence="2">
    <location>
        <begin position="6"/>
        <end position="138"/>
    </location>
</feature>
<evidence type="ECO:0000313" key="4">
    <source>
        <dbReference type="Proteomes" id="UP000247781"/>
    </source>
</evidence>
<dbReference type="InterPro" id="IPR036388">
    <property type="entry name" value="WH-like_DNA-bd_sf"/>
</dbReference>
<feature type="compositionally biased region" description="Polar residues" evidence="1">
    <location>
        <begin position="145"/>
        <end position="156"/>
    </location>
</feature>
<dbReference type="Proteomes" id="UP000247781">
    <property type="component" value="Unassembled WGS sequence"/>
</dbReference>
<dbReference type="GO" id="GO:0003677">
    <property type="term" value="F:DNA binding"/>
    <property type="evidence" value="ECO:0007669"/>
    <property type="project" value="UniProtKB-KW"/>
</dbReference>
<dbReference type="PANTHER" id="PTHR33164:SF43">
    <property type="entry name" value="HTH-TYPE TRANSCRIPTIONAL REPRESSOR YETL"/>
    <property type="match status" value="1"/>
</dbReference>
<dbReference type="EMBL" id="QJJU01000035">
    <property type="protein sequence ID" value="PXX00305.1"/>
    <property type="molecule type" value="Genomic_DNA"/>
</dbReference>
<reference evidence="3 4" key="2">
    <citation type="submission" date="2018-06" db="EMBL/GenBank/DDBJ databases">
        <title>Sequencing of bacterial isolates from soil warming experiment in Harvard Forest, Massachusetts, USA.</title>
        <authorList>
            <person name="Deangelis K.PhD."/>
        </authorList>
    </citation>
    <scope>NUCLEOTIDE SEQUENCE [LARGE SCALE GENOMIC DNA]</scope>
    <source>
        <strain evidence="3 4">GAS496</strain>
    </source>
</reference>
<evidence type="ECO:0000259" key="2">
    <source>
        <dbReference type="PROSITE" id="PS50995"/>
    </source>
</evidence>
<keyword evidence="4" id="KW-1185">Reference proteome</keyword>
<gene>
    <name evidence="3" type="ORF">C8E89_1358</name>
</gene>
<dbReference type="GO" id="GO:0003700">
    <property type="term" value="F:DNA-binding transcription factor activity"/>
    <property type="evidence" value="ECO:0007669"/>
    <property type="project" value="InterPro"/>
</dbReference>
<accession>A0A318H730</accession>